<comment type="subcellular location">
    <subcellularLocation>
        <location evidence="1">Cytoplasm</location>
    </subcellularLocation>
</comment>
<keyword evidence="7" id="KW-0547">Nucleotide-binding</keyword>
<comment type="similarity">
    <text evidence="2">Belongs to the GDPGP1 family.</text>
</comment>
<evidence type="ECO:0000259" key="10">
    <source>
        <dbReference type="Pfam" id="PF26217"/>
    </source>
</evidence>
<evidence type="ECO:0000256" key="4">
    <source>
        <dbReference type="ARBA" id="ARBA00022658"/>
    </source>
</evidence>
<evidence type="ECO:0000256" key="2">
    <source>
        <dbReference type="ARBA" id="ARBA00006451"/>
    </source>
</evidence>
<name>A0A835GZS8_9MAGN</name>
<dbReference type="GO" id="GO:0005737">
    <property type="term" value="C:cytoplasm"/>
    <property type="evidence" value="ECO:0007669"/>
    <property type="project" value="UniProtKB-SubCell"/>
</dbReference>
<dbReference type="Pfam" id="PF26217">
    <property type="entry name" value="GDPGP1_N"/>
    <property type="match status" value="1"/>
</dbReference>
<feature type="domain" description="GDPGP1-like N-terminal" evidence="10">
    <location>
        <begin position="64"/>
        <end position="232"/>
    </location>
</feature>
<dbReference type="PANTHER" id="PTHR20884">
    <property type="entry name" value="GDP-D-GLUCOSE PHOSPHORYLASE 1"/>
    <property type="match status" value="1"/>
</dbReference>
<accession>A0A835GZS8</accession>
<keyword evidence="5" id="KW-0808">Transferase</keyword>
<dbReference type="GO" id="GO:0006006">
    <property type="term" value="P:glucose metabolic process"/>
    <property type="evidence" value="ECO:0007669"/>
    <property type="project" value="TreeGrafter"/>
</dbReference>
<evidence type="ECO:0000313" key="12">
    <source>
        <dbReference type="Proteomes" id="UP000631114"/>
    </source>
</evidence>
<evidence type="ECO:0000256" key="5">
    <source>
        <dbReference type="ARBA" id="ARBA00022679"/>
    </source>
</evidence>
<evidence type="ECO:0000256" key="8">
    <source>
        <dbReference type="ARBA" id="ARBA00022801"/>
    </source>
</evidence>
<dbReference type="InterPro" id="IPR058866">
    <property type="entry name" value="GDPGP1_N"/>
</dbReference>
<keyword evidence="4" id="KW-0344">Guanine-nucleotide releasing factor</keyword>
<evidence type="ECO:0000313" key="11">
    <source>
        <dbReference type="EMBL" id="KAF9588933.1"/>
    </source>
</evidence>
<keyword evidence="8" id="KW-0378">Hydrolase</keyword>
<keyword evidence="12" id="KW-1185">Reference proteome</keyword>
<comment type="caution">
    <text evidence="11">The sequence shown here is derived from an EMBL/GenBank/DDBJ whole genome shotgun (WGS) entry which is preliminary data.</text>
</comment>
<feature type="domain" description="GDPGP1-like C-terminal" evidence="9">
    <location>
        <begin position="239"/>
        <end position="372"/>
    </location>
</feature>
<dbReference type="GO" id="GO:0016787">
    <property type="term" value="F:hydrolase activity"/>
    <property type="evidence" value="ECO:0007669"/>
    <property type="project" value="UniProtKB-KW"/>
</dbReference>
<dbReference type="InterPro" id="IPR026506">
    <property type="entry name" value="GDPGP"/>
</dbReference>
<organism evidence="11 12">
    <name type="scientific">Coptis chinensis</name>
    <dbReference type="NCBI Taxonomy" id="261450"/>
    <lineage>
        <taxon>Eukaryota</taxon>
        <taxon>Viridiplantae</taxon>
        <taxon>Streptophyta</taxon>
        <taxon>Embryophyta</taxon>
        <taxon>Tracheophyta</taxon>
        <taxon>Spermatophyta</taxon>
        <taxon>Magnoliopsida</taxon>
        <taxon>Ranunculales</taxon>
        <taxon>Ranunculaceae</taxon>
        <taxon>Coptidoideae</taxon>
        <taxon>Coptis</taxon>
    </lineage>
</organism>
<dbReference type="AlphaFoldDB" id="A0A835GZS8"/>
<reference evidence="11 12" key="1">
    <citation type="submission" date="2020-10" db="EMBL/GenBank/DDBJ databases">
        <title>The Coptis chinensis genome and diversification of protoberbering-type alkaloids.</title>
        <authorList>
            <person name="Wang B."/>
            <person name="Shu S."/>
            <person name="Song C."/>
            <person name="Liu Y."/>
        </authorList>
    </citation>
    <scope>NUCLEOTIDE SEQUENCE [LARGE SCALE GENOMIC DNA]</scope>
    <source>
        <strain evidence="11">HL-2020</strain>
        <tissue evidence="11">Leaf</tissue>
    </source>
</reference>
<dbReference type="GO" id="GO:0080048">
    <property type="term" value="F:GDP-D-glucose phosphorylase activity"/>
    <property type="evidence" value="ECO:0007669"/>
    <property type="project" value="InterPro"/>
</dbReference>
<dbReference type="GO" id="GO:0000166">
    <property type="term" value="F:nucleotide binding"/>
    <property type="evidence" value="ECO:0007669"/>
    <property type="project" value="UniProtKB-KW"/>
</dbReference>
<sequence length="382" mass="42765">MVTVKQCEDDYCLMKHSATSELSKCPSLDLQGTRVPIFMFGSQSSLDSCAYGGIFNTLEKQSLLDLLLLAQWEDRAWKGLFNYDVTTCEMKVTNGLKKFVTQLNEERSVLNYLPVLKEKGVRHQLYPIIHNCKIPMEEFLFAVTTGEKALPKLIQSASVPEDVNLSIIINANPVDYGHVFLLPSGYCGLSRILDSRLLEMVTRFALEINNCSFRIFYDFSASNSNQQCVQACYLAIPLPVESMPVATLSGNWGERGLHISEVTDYPIKALSFKGYGNLKLLVEVVSEICSCLQKLNNPYSLLITDFGTNMMLFPQNTCCSLSALECGGHFVFKTKHEFDQASEEALLKRLADASLGNEDFLSVKQLCFRIADQLSCSKMEHA</sequence>
<protein>
    <recommendedName>
        <fullName evidence="13">GDP-L-galactose phosphorylase 1</fullName>
    </recommendedName>
</protein>
<evidence type="ECO:0000256" key="6">
    <source>
        <dbReference type="ARBA" id="ARBA00022695"/>
    </source>
</evidence>
<evidence type="ECO:0000256" key="3">
    <source>
        <dbReference type="ARBA" id="ARBA00022490"/>
    </source>
</evidence>
<gene>
    <name evidence="11" type="ORF">IFM89_017612</name>
</gene>
<keyword evidence="6" id="KW-0548">Nucleotidyltransferase</keyword>
<evidence type="ECO:0000256" key="1">
    <source>
        <dbReference type="ARBA" id="ARBA00004496"/>
    </source>
</evidence>
<proteinExistence type="inferred from homology"/>
<dbReference type="GO" id="GO:0005085">
    <property type="term" value="F:guanyl-nucleotide exchange factor activity"/>
    <property type="evidence" value="ECO:0007669"/>
    <property type="project" value="UniProtKB-KW"/>
</dbReference>
<evidence type="ECO:0000259" key="9">
    <source>
        <dbReference type="Pfam" id="PF26216"/>
    </source>
</evidence>
<evidence type="ECO:0008006" key="13">
    <source>
        <dbReference type="Google" id="ProtNLM"/>
    </source>
</evidence>
<dbReference type="EMBL" id="JADFTS010000009">
    <property type="protein sequence ID" value="KAF9588933.1"/>
    <property type="molecule type" value="Genomic_DNA"/>
</dbReference>
<keyword evidence="3" id="KW-0963">Cytoplasm</keyword>
<dbReference type="InterPro" id="IPR058865">
    <property type="entry name" value="GDPGP1_C"/>
</dbReference>
<dbReference type="Proteomes" id="UP000631114">
    <property type="component" value="Unassembled WGS sequence"/>
</dbReference>
<dbReference type="OrthoDB" id="417175at2759"/>
<dbReference type="Pfam" id="PF26216">
    <property type="entry name" value="GDPGP1_C"/>
    <property type="match status" value="1"/>
</dbReference>
<evidence type="ECO:0000256" key="7">
    <source>
        <dbReference type="ARBA" id="ARBA00022741"/>
    </source>
</evidence>
<dbReference type="PANTHER" id="PTHR20884:SF9">
    <property type="entry name" value="OS12G0612100 PROTEIN"/>
    <property type="match status" value="1"/>
</dbReference>